<sequence>MRDLLRHSSHRHRAAANPRLSGGRAIRLRKETTLPKLPVPDLESTLQKYLAQVEVVAPNCLPKTRSLVRAFLAGPGPKLQQRLLERRQKVPNWIMSLARLLRHNARASTLDTT</sequence>
<comment type="catalytic activity">
    <reaction evidence="3">
        <text>4,8-dimethylnonanoyl-CoA + (R)-carnitine = O-4,8-dimethylnonanoyl-(R)-carnitine + CoA</text>
        <dbReference type="Rhea" id="RHEA:44860"/>
        <dbReference type="ChEBI" id="CHEBI:16347"/>
        <dbReference type="ChEBI" id="CHEBI:57287"/>
        <dbReference type="ChEBI" id="CHEBI:77061"/>
        <dbReference type="ChEBI" id="CHEBI:84654"/>
    </reaction>
</comment>
<evidence type="ECO:0000256" key="2">
    <source>
        <dbReference type="ARBA" id="ARBA00023315"/>
    </source>
</evidence>
<dbReference type="Pfam" id="PF00755">
    <property type="entry name" value="Carn_acyltransf"/>
    <property type="match status" value="1"/>
</dbReference>
<evidence type="ECO:0000256" key="3">
    <source>
        <dbReference type="ARBA" id="ARBA00048999"/>
    </source>
</evidence>
<keyword evidence="2" id="KW-0808">Transferase</keyword>
<proteinExistence type="predicted"/>
<reference evidence="5 6" key="1">
    <citation type="submission" date="2024-08" db="EMBL/GenBank/DDBJ databases">
        <authorList>
            <person name="Will J Nash"/>
            <person name="Angela Man"/>
            <person name="Seanna McTaggart"/>
            <person name="Kendall Baker"/>
            <person name="Tom Barker"/>
            <person name="Leah Catchpole"/>
            <person name="Alex Durrant"/>
            <person name="Karim Gharbi"/>
            <person name="Naomi Irish"/>
            <person name="Gemy Kaithakottil"/>
            <person name="Debby Ku"/>
            <person name="Aaliyah Providence"/>
            <person name="Felix Shaw"/>
            <person name="David Swarbreck"/>
            <person name="Chris Watkins"/>
            <person name="Ann M. McCartney"/>
            <person name="Giulio Formenti"/>
            <person name="Alice Mouton"/>
            <person name="Noel Vella"/>
            <person name="Bjorn M von Reumont"/>
            <person name="Adriana Vella"/>
            <person name="Wilfried Haerty"/>
        </authorList>
    </citation>
    <scope>NUCLEOTIDE SEQUENCE [LARGE SCALE GENOMIC DNA]</scope>
</reference>
<feature type="domain" description="Choline/carnitine acyltransferase" evidence="4">
    <location>
        <begin position="37"/>
        <end position="95"/>
    </location>
</feature>
<accession>A0ABP1N4R9</accession>
<comment type="pathway">
    <text evidence="1">Lipid metabolism; fatty acid beta-oxidation.</text>
</comment>
<dbReference type="Gene3D" id="1.10.275.20">
    <property type="entry name" value="Choline/Carnitine o-acyltransferase"/>
    <property type="match status" value="1"/>
</dbReference>
<evidence type="ECO:0000259" key="4">
    <source>
        <dbReference type="Pfam" id="PF00755"/>
    </source>
</evidence>
<dbReference type="SUPFAM" id="SSF52777">
    <property type="entry name" value="CoA-dependent acyltransferases"/>
    <property type="match status" value="1"/>
</dbReference>
<organism evidence="5 6">
    <name type="scientific">Xylocopa violacea</name>
    <name type="common">Violet carpenter bee</name>
    <name type="synonym">Apis violacea</name>
    <dbReference type="NCBI Taxonomy" id="135666"/>
    <lineage>
        <taxon>Eukaryota</taxon>
        <taxon>Metazoa</taxon>
        <taxon>Ecdysozoa</taxon>
        <taxon>Arthropoda</taxon>
        <taxon>Hexapoda</taxon>
        <taxon>Insecta</taxon>
        <taxon>Pterygota</taxon>
        <taxon>Neoptera</taxon>
        <taxon>Endopterygota</taxon>
        <taxon>Hymenoptera</taxon>
        <taxon>Apocrita</taxon>
        <taxon>Aculeata</taxon>
        <taxon>Apoidea</taxon>
        <taxon>Anthophila</taxon>
        <taxon>Apidae</taxon>
        <taxon>Xylocopa</taxon>
        <taxon>Xylocopa</taxon>
    </lineage>
</organism>
<evidence type="ECO:0000313" key="5">
    <source>
        <dbReference type="EMBL" id="CAL7935981.1"/>
    </source>
</evidence>
<evidence type="ECO:0000313" key="6">
    <source>
        <dbReference type="Proteomes" id="UP001642520"/>
    </source>
</evidence>
<gene>
    <name evidence="5" type="ORF">XYLVIOL_LOCUS1923</name>
</gene>
<dbReference type="PANTHER" id="PTHR22589">
    <property type="entry name" value="CARNITINE O-ACYLTRANSFERASE"/>
    <property type="match status" value="1"/>
</dbReference>
<evidence type="ECO:0000256" key="1">
    <source>
        <dbReference type="ARBA" id="ARBA00005005"/>
    </source>
</evidence>
<dbReference type="PANTHER" id="PTHR22589:SF14">
    <property type="entry name" value="CHOLINE O-ACETYLTRANSFERASE"/>
    <property type="match status" value="1"/>
</dbReference>
<dbReference type="InterPro" id="IPR039551">
    <property type="entry name" value="Cho/carn_acyl_trans"/>
</dbReference>
<name>A0ABP1N4R9_XYLVO</name>
<keyword evidence="6" id="KW-1185">Reference proteome</keyword>
<dbReference type="PROSITE" id="PS00439">
    <property type="entry name" value="ACYLTRANSF_C_1"/>
    <property type="match status" value="1"/>
</dbReference>
<comment type="caution">
    <text evidence="5">The sequence shown here is derived from an EMBL/GenBank/DDBJ whole genome shotgun (WGS) entry which is preliminary data.</text>
</comment>
<dbReference type="InterPro" id="IPR042572">
    <property type="entry name" value="Carn_acyl_trans_N"/>
</dbReference>
<protein>
    <recommendedName>
        <fullName evidence="4">Choline/carnitine acyltransferase domain-containing protein</fullName>
    </recommendedName>
</protein>
<dbReference type="EMBL" id="CAXAJV020001286">
    <property type="protein sequence ID" value="CAL7935981.1"/>
    <property type="molecule type" value="Genomic_DNA"/>
</dbReference>
<keyword evidence="2" id="KW-0012">Acyltransferase</keyword>
<dbReference type="InterPro" id="IPR000542">
    <property type="entry name" value="Carn_acyl_trans"/>
</dbReference>
<dbReference type="Proteomes" id="UP001642520">
    <property type="component" value="Unassembled WGS sequence"/>
</dbReference>